<dbReference type="EMBL" id="JANBUP010000873">
    <property type="protein sequence ID" value="KAJ2809871.1"/>
    <property type="molecule type" value="Genomic_DNA"/>
</dbReference>
<organism evidence="1 2">
    <name type="scientific">Coemansia furcata</name>
    <dbReference type="NCBI Taxonomy" id="417177"/>
    <lineage>
        <taxon>Eukaryota</taxon>
        <taxon>Fungi</taxon>
        <taxon>Fungi incertae sedis</taxon>
        <taxon>Zoopagomycota</taxon>
        <taxon>Kickxellomycotina</taxon>
        <taxon>Kickxellomycetes</taxon>
        <taxon>Kickxellales</taxon>
        <taxon>Kickxellaceae</taxon>
        <taxon>Coemansia</taxon>
    </lineage>
</organism>
<evidence type="ECO:0000313" key="2">
    <source>
        <dbReference type="Proteomes" id="UP001140096"/>
    </source>
</evidence>
<keyword evidence="2" id="KW-1185">Reference proteome</keyword>
<name>A0ACC1LJZ5_9FUNG</name>
<reference evidence="1" key="1">
    <citation type="submission" date="2022-07" db="EMBL/GenBank/DDBJ databases">
        <title>Phylogenomic reconstructions and comparative analyses of Kickxellomycotina fungi.</title>
        <authorList>
            <person name="Reynolds N.K."/>
            <person name="Stajich J.E."/>
            <person name="Barry K."/>
            <person name="Grigoriev I.V."/>
            <person name="Crous P."/>
            <person name="Smith M.E."/>
        </authorList>
    </citation>
    <scope>NUCLEOTIDE SEQUENCE</scope>
    <source>
        <strain evidence="1">CBS 102833</strain>
    </source>
</reference>
<gene>
    <name evidence="1" type="ORF">H4S07_003011</name>
</gene>
<evidence type="ECO:0000313" key="1">
    <source>
        <dbReference type="EMBL" id="KAJ2809871.1"/>
    </source>
</evidence>
<accession>A0ACC1LJZ5</accession>
<proteinExistence type="predicted"/>
<dbReference type="Proteomes" id="UP001140096">
    <property type="component" value="Unassembled WGS sequence"/>
</dbReference>
<sequence length="230" mass="26108">MLFVESQNSSSEHRFQKSLTIEEFKVHLEAIVGIQPMDQQLTLLDATSNAVCELNSNMWMLGSYPVEDLMILQVAASSLSAQMHFDETQVEKYMMDDDEYNRCSDMVHAFKRRHHMGKFADSTSEMSLDEDMKARELALSIPVGGRCEVALPDGEFRKRSMVQFIGETEFQPGYWVGVEYDELVGKSDGSVEGTWYFQCATGHRSFVCTDNVTVGDFPEEDLFGSDLEEM</sequence>
<comment type="caution">
    <text evidence="1">The sequence shown here is derived from an EMBL/GenBank/DDBJ whole genome shotgun (WGS) entry which is preliminary data.</text>
</comment>
<protein>
    <submittedName>
        <fullName evidence="1">Uncharacterized protein</fullName>
    </submittedName>
</protein>